<name>A0ABD3NV07_9STRA</name>
<dbReference type="EMBL" id="JABMIG020000397">
    <property type="protein sequence ID" value="KAL3779268.1"/>
    <property type="molecule type" value="Genomic_DNA"/>
</dbReference>
<dbReference type="PROSITE" id="PS50404">
    <property type="entry name" value="GST_NTER"/>
    <property type="match status" value="1"/>
</dbReference>
<gene>
    <name evidence="3" type="ORF">HJC23_009205</name>
</gene>
<dbReference type="Gene3D" id="3.40.30.10">
    <property type="entry name" value="Glutaredoxin"/>
    <property type="match status" value="1"/>
</dbReference>
<dbReference type="InterPro" id="IPR040079">
    <property type="entry name" value="Glutathione_S-Trfase"/>
</dbReference>
<comment type="caution">
    <text evidence="3">The sequence shown here is derived from an EMBL/GenBank/DDBJ whole genome shotgun (WGS) entry which is preliminary data.</text>
</comment>
<dbReference type="InterPro" id="IPR050213">
    <property type="entry name" value="GST_superfamily"/>
</dbReference>
<dbReference type="AlphaFoldDB" id="A0ABD3NV07"/>
<evidence type="ECO:0008006" key="5">
    <source>
        <dbReference type="Google" id="ProtNLM"/>
    </source>
</evidence>
<dbReference type="SUPFAM" id="SSF52833">
    <property type="entry name" value="Thioredoxin-like"/>
    <property type="match status" value="1"/>
</dbReference>
<proteinExistence type="predicted"/>
<dbReference type="InterPro" id="IPR004046">
    <property type="entry name" value="GST_C"/>
</dbReference>
<sequence length="196" mass="21789">MTSAHSLLTGSTPLKLEYFNIEGVAEPVRLALSVASIPFDDVRIPFDQWPSKKPSTKHGVLPEMTLPGGEIITDSMAMLRLVGEADEEGKLYPSDVAKRVKIEQVLGLVGDLTRAWSPSLYLSMRPGRFGYPADWSGEEKDKVVKAVREAFMSEDFPRFMGYFEELVKENGDGFLTGEDLTIADLSAFQQVRFILP</sequence>
<dbReference type="Gene3D" id="1.20.1050.10">
    <property type="match status" value="1"/>
</dbReference>
<dbReference type="SUPFAM" id="SSF47616">
    <property type="entry name" value="GST C-terminal domain-like"/>
    <property type="match status" value="1"/>
</dbReference>
<feature type="domain" description="GST C-terminal" evidence="2">
    <location>
        <begin position="95"/>
        <end position="196"/>
    </location>
</feature>
<keyword evidence="4" id="KW-1185">Reference proteome</keyword>
<dbReference type="InterPro" id="IPR036249">
    <property type="entry name" value="Thioredoxin-like_sf"/>
</dbReference>
<dbReference type="CDD" id="cd03192">
    <property type="entry name" value="GST_C_Sigma_like"/>
    <property type="match status" value="1"/>
</dbReference>
<dbReference type="InterPro" id="IPR036282">
    <property type="entry name" value="Glutathione-S-Trfase_C_sf"/>
</dbReference>
<protein>
    <recommendedName>
        <fullName evidence="5">Glutathione S-transferase</fullName>
    </recommendedName>
</protein>
<organism evidence="3 4">
    <name type="scientific">Cyclotella cryptica</name>
    <dbReference type="NCBI Taxonomy" id="29204"/>
    <lineage>
        <taxon>Eukaryota</taxon>
        <taxon>Sar</taxon>
        <taxon>Stramenopiles</taxon>
        <taxon>Ochrophyta</taxon>
        <taxon>Bacillariophyta</taxon>
        <taxon>Coscinodiscophyceae</taxon>
        <taxon>Thalassiosirophycidae</taxon>
        <taxon>Stephanodiscales</taxon>
        <taxon>Stephanodiscaceae</taxon>
        <taxon>Cyclotella</taxon>
    </lineage>
</organism>
<dbReference type="SFLD" id="SFLDS00019">
    <property type="entry name" value="Glutathione_Transferase_(cytos"/>
    <property type="match status" value="1"/>
</dbReference>
<accession>A0ABD3NV07</accession>
<dbReference type="Proteomes" id="UP001516023">
    <property type="component" value="Unassembled WGS sequence"/>
</dbReference>
<evidence type="ECO:0000313" key="3">
    <source>
        <dbReference type="EMBL" id="KAL3779268.1"/>
    </source>
</evidence>
<evidence type="ECO:0000259" key="1">
    <source>
        <dbReference type="PROSITE" id="PS50404"/>
    </source>
</evidence>
<evidence type="ECO:0000259" key="2">
    <source>
        <dbReference type="PROSITE" id="PS50405"/>
    </source>
</evidence>
<dbReference type="Pfam" id="PF14497">
    <property type="entry name" value="GST_C_3"/>
    <property type="match status" value="1"/>
</dbReference>
<feature type="domain" description="GST N-terminal" evidence="1">
    <location>
        <begin position="12"/>
        <end position="90"/>
    </location>
</feature>
<reference evidence="3 4" key="1">
    <citation type="journal article" date="2020" name="G3 (Bethesda)">
        <title>Improved Reference Genome for Cyclotella cryptica CCMP332, a Model for Cell Wall Morphogenesis, Salinity Adaptation, and Lipid Production in Diatoms (Bacillariophyta).</title>
        <authorList>
            <person name="Roberts W.R."/>
            <person name="Downey K.M."/>
            <person name="Ruck E.C."/>
            <person name="Traller J.C."/>
            <person name="Alverson A.J."/>
        </authorList>
    </citation>
    <scope>NUCLEOTIDE SEQUENCE [LARGE SCALE GENOMIC DNA]</scope>
    <source>
        <strain evidence="3 4">CCMP332</strain>
    </source>
</reference>
<evidence type="ECO:0000313" key="4">
    <source>
        <dbReference type="Proteomes" id="UP001516023"/>
    </source>
</evidence>
<dbReference type="CDD" id="cd03039">
    <property type="entry name" value="GST_N_Sigma_like"/>
    <property type="match status" value="1"/>
</dbReference>
<dbReference type="InterPro" id="IPR010987">
    <property type="entry name" value="Glutathione-S-Trfase_C-like"/>
</dbReference>
<dbReference type="PANTHER" id="PTHR11571">
    <property type="entry name" value="GLUTATHIONE S-TRANSFERASE"/>
    <property type="match status" value="1"/>
</dbReference>
<dbReference type="PANTHER" id="PTHR11571:SF150">
    <property type="entry name" value="GLUTATHIONE S-TRANSFERASE"/>
    <property type="match status" value="1"/>
</dbReference>
<dbReference type="InterPro" id="IPR004045">
    <property type="entry name" value="Glutathione_S-Trfase_N"/>
</dbReference>
<dbReference type="PROSITE" id="PS50405">
    <property type="entry name" value="GST_CTER"/>
    <property type="match status" value="1"/>
</dbReference>